<evidence type="ECO:0000256" key="1">
    <source>
        <dbReference type="SAM" id="SignalP"/>
    </source>
</evidence>
<keyword evidence="1" id="KW-0732">Signal</keyword>
<name>A0A1U7J9K5_9CYAN</name>
<reference evidence="2 3" key="1">
    <citation type="submission" date="2016-11" db="EMBL/GenBank/DDBJ databases">
        <title>Draft Genome Sequences of Nine Cyanobacterial Strains from Diverse Habitats.</title>
        <authorList>
            <person name="Zhu T."/>
            <person name="Hou S."/>
            <person name="Lu X."/>
            <person name="Hess W.R."/>
        </authorList>
    </citation>
    <scope>NUCLEOTIDE SEQUENCE [LARGE SCALE GENOMIC DNA]</scope>
    <source>
        <strain evidence="2 3">NIES-30</strain>
    </source>
</reference>
<dbReference type="EMBL" id="MRCG01000002">
    <property type="protein sequence ID" value="OKH50121.1"/>
    <property type="molecule type" value="Genomic_DNA"/>
</dbReference>
<accession>A0A1U7J9K5</accession>
<dbReference type="AlphaFoldDB" id="A0A1U7J9K5"/>
<evidence type="ECO:0000313" key="3">
    <source>
        <dbReference type="Proteomes" id="UP000185557"/>
    </source>
</evidence>
<dbReference type="RefSeq" id="WP_073607362.1">
    <property type="nucleotide sequence ID" value="NZ_MRCG01000002.1"/>
</dbReference>
<evidence type="ECO:0000313" key="2">
    <source>
        <dbReference type="EMBL" id="OKH50121.1"/>
    </source>
</evidence>
<dbReference type="Proteomes" id="UP000185557">
    <property type="component" value="Unassembled WGS sequence"/>
</dbReference>
<dbReference type="OrthoDB" id="571842at2"/>
<comment type="caution">
    <text evidence="2">The sequence shown here is derived from an EMBL/GenBank/DDBJ whole genome shotgun (WGS) entry which is preliminary data.</text>
</comment>
<organism evidence="2 3">
    <name type="scientific">Phormidium tenue NIES-30</name>
    <dbReference type="NCBI Taxonomy" id="549789"/>
    <lineage>
        <taxon>Bacteria</taxon>
        <taxon>Bacillati</taxon>
        <taxon>Cyanobacteriota</taxon>
        <taxon>Cyanophyceae</taxon>
        <taxon>Oscillatoriophycideae</taxon>
        <taxon>Oscillatoriales</taxon>
        <taxon>Oscillatoriaceae</taxon>
        <taxon>Phormidium</taxon>
    </lineage>
</organism>
<sequence>MNPRLRVALIPILATTLLVAPMKPAAASQVDTTFTDIFSIFRQAFETSKTYIEQTLSGLLTPLPGDLEGVIQNALGDLGLVDPNRVRSEISTELATILEGDLAQSDSIYAGLETANEVDRQLTRAQVDAVLGQTGQAATRDKITWIEDTIGQVQQHADSAQTAVSTQAAIKQMAQQNARQSEILGAVQSELLQSRQDAQLTNLNLANMSQNLDQEARARRLQELGNALDTLQISAQARLF</sequence>
<keyword evidence="3" id="KW-1185">Reference proteome</keyword>
<protein>
    <recommendedName>
        <fullName evidence="4">P-type conjugative transfer protein TrbJ</fullName>
    </recommendedName>
</protein>
<proteinExistence type="predicted"/>
<evidence type="ECO:0008006" key="4">
    <source>
        <dbReference type="Google" id="ProtNLM"/>
    </source>
</evidence>
<gene>
    <name evidence="2" type="ORF">NIES30_05315</name>
</gene>
<feature type="chain" id="PRO_5010535085" description="P-type conjugative transfer protein TrbJ" evidence="1">
    <location>
        <begin position="28"/>
        <end position="240"/>
    </location>
</feature>
<dbReference type="STRING" id="549789.NIES30_05315"/>
<feature type="signal peptide" evidence="1">
    <location>
        <begin position="1"/>
        <end position="27"/>
    </location>
</feature>